<organism evidence="2 3">
    <name type="scientific">Streptomyces lividans 1326</name>
    <dbReference type="NCBI Taxonomy" id="1200984"/>
    <lineage>
        <taxon>Bacteria</taxon>
        <taxon>Bacillati</taxon>
        <taxon>Actinomycetota</taxon>
        <taxon>Actinomycetes</taxon>
        <taxon>Kitasatosporales</taxon>
        <taxon>Streptomycetaceae</taxon>
        <taxon>Streptomyces</taxon>
    </lineage>
</organism>
<dbReference type="RefSeq" id="WP_016326607.1">
    <property type="nucleotide sequence ID" value="NZ_CM001889.1"/>
</dbReference>
<name>A0A7U9DR74_STRLI</name>
<evidence type="ECO:0000256" key="1">
    <source>
        <dbReference type="SAM" id="MobiDB-lite"/>
    </source>
</evidence>
<reference evidence="3" key="1">
    <citation type="journal article" date="2013" name="Genome Biol. Evol.">
        <title>The genome sequence of Streptomyces lividans 66 reveals a novel tRNA-dependent peptide biosynthetic system within a metal-related genomic island.</title>
        <authorList>
            <person name="Cruz-Morales P."/>
            <person name="Vijgenboom E."/>
            <person name="Iruegas-Bocardo F."/>
            <person name="Girard G."/>
            <person name="Yanez-Guerra L.A."/>
            <person name="Ramos-Aboites H.E."/>
            <person name="Pernodet J.L."/>
            <person name="Anne J."/>
            <person name="van Wezel G.P."/>
            <person name="Barona-Gomez F."/>
        </authorList>
    </citation>
    <scope>NUCLEOTIDE SEQUENCE [LARGE SCALE GENOMIC DNA]</scope>
    <source>
        <strain evidence="3">1326</strain>
    </source>
</reference>
<feature type="compositionally biased region" description="Basic residues" evidence="1">
    <location>
        <begin position="174"/>
        <end position="187"/>
    </location>
</feature>
<proteinExistence type="predicted"/>
<evidence type="ECO:0000313" key="3">
    <source>
        <dbReference type="Proteomes" id="UP000014062"/>
    </source>
</evidence>
<dbReference type="AlphaFoldDB" id="A0A7U9DR74"/>
<feature type="compositionally biased region" description="Acidic residues" evidence="1">
    <location>
        <begin position="108"/>
        <end position="168"/>
    </location>
</feature>
<dbReference type="Proteomes" id="UP000014062">
    <property type="component" value="Chromosome"/>
</dbReference>
<feature type="region of interest" description="Disordered" evidence="1">
    <location>
        <begin position="95"/>
        <end position="225"/>
    </location>
</feature>
<accession>A0A7U9DR74</accession>
<evidence type="ECO:0000313" key="2">
    <source>
        <dbReference type="EMBL" id="EOY48649.1"/>
    </source>
</evidence>
<evidence type="ECO:0008006" key="4">
    <source>
        <dbReference type="Google" id="ProtNLM"/>
    </source>
</evidence>
<feature type="compositionally biased region" description="Polar residues" evidence="1">
    <location>
        <begin position="216"/>
        <end position="225"/>
    </location>
</feature>
<dbReference type="EMBL" id="CM001889">
    <property type="protein sequence ID" value="EOY48649.1"/>
    <property type="molecule type" value="Genomic_DNA"/>
</dbReference>
<protein>
    <recommendedName>
        <fullName evidence="4">Histone protein</fullName>
    </recommendedName>
</protein>
<sequence>METETQATLAAALAAGYALGRTKKGKVAIGAASVLAGQGLLSPKELLNRALRKAYGSPQAAQLLEQMRGELMGAARSALSATADRRLAALAASLQQRTDSLVGRPGDEAEESSEGTEPDDEAEESSEGTEPDDEAEESSEGTEPDDEEEEGDEEKEREEATGEGEGEEPQVSPRRSRAKKSPAKRSAPRTAPAKKVAAGRKAAGSAPAKKNGASGKASTRGSRRR</sequence>
<feature type="compositionally biased region" description="Low complexity" evidence="1">
    <location>
        <begin position="188"/>
        <end position="210"/>
    </location>
</feature>
<gene>
    <name evidence="2" type="ORF">SLI_3936</name>
</gene>